<evidence type="ECO:0000313" key="3">
    <source>
        <dbReference type="Proteomes" id="UP001400965"/>
    </source>
</evidence>
<sequence>MAVSETKNPSALKIKLDAGLNDDGKTIVKSRTYNNVRPDATSQDVLDVAKAIINLQVHDELEILKQDNTILN</sequence>
<protein>
    <submittedName>
        <fullName evidence="2">DUF1659 domain-containing protein</fullName>
    </submittedName>
</protein>
<proteinExistence type="predicted"/>
<dbReference type="InterPro" id="IPR012454">
    <property type="entry name" value="DUF1659"/>
</dbReference>
<dbReference type="Pfam" id="PF07872">
    <property type="entry name" value="DUF1659"/>
    <property type="match status" value="1"/>
</dbReference>
<evidence type="ECO:0000259" key="1">
    <source>
        <dbReference type="Pfam" id="PF07872"/>
    </source>
</evidence>
<gene>
    <name evidence="2" type="ORF">GCM10008917_15690</name>
</gene>
<reference evidence="2 3" key="1">
    <citation type="journal article" date="2019" name="Int. J. Syst. Evol. Microbiol.">
        <title>The Global Catalogue of Microorganisms (GCM) 10K type strain sequencing project: providing services to taxonomists for standard genome sequencing and annotation.</title>
        <authorList>
            <consortium name="The Broad Institute Genomics Platform"/>
            <consortium name="The Broad Institute Genome Sequencing Center for Infectious Disease"/>
            <person name="Wu L."/>
            <person name="Ma J."/>
        </authorList>
    </citation>
    <scope>NUCLEOTIDE SEQUENCE [LARGE SCALE GENOMIC DNA]</scope>
    <source>
        <strain evidence="2 3">JCM 6486</strain>
    </source>
</reference>
<dbReference type="RefSeq" id="WP_147543679.1">
    <property type="nucleotide sequence ID" value="NZ_BAAACP010000008.1"/>
</dbReference>
<comment type="caution">
    <text evidence="2">The sequence shown here is derived from an EMBL/GenBank/DDBJ whole genome shotgun (WGS) entry which is preliminary data.</text>
</comment>
<accession>A0ABN1M469</accession>
<feature type="domain" description="DUF1659" evidence="1">
    <location>
        <begin position="2"/>
        <end position="71"/>
    </location>
</feature>
<keyword evidence="3" id="KW-1185">Reference proteome</keyword>
<name>A0ABN1M469_9FIRM</name>
<evidence type="ECO:0000313" key="2">
    <source>
        <dbReference type="EMBL" id="GAA0863989.1"/>
    </source>
</evidence>
<dbReference type="EMBL" id="BAAACP010000008">
    <property type="protein sequence ID" value="GAA0863989.1"/>
    <property type="molecule type" value="Genomic_DNA"/>
</dbReference>
<dbReference type="Proteomes" id="UP001400965">
    <property type="component" value="Unassembled WGS sequence"/>
</dbReference>
<organism evidence="2 3">
    <name type="scientific">Paraclostridium tenue</name>
    <dbReference type="NCBI Taxonomy" id="1737"/>
    <lineage>
        <taxon>Bacteria</taxon>
        <taxon>Bacillati</taxon>
        <taxon>Bacillota</taxon>
        <taxon>Clostridia</taxon>
        <taxon>Peptostreptococcales</taxon>
        <taxon>Peptostreptococcaceae</taxon>
        <taxon>Paraclostridium</taxon>
    </lineage>
</organism>